<reference evidence="1 2" key="1">
    <citation type="submission" date="2024-04" db="EMBL/GenBank/DDBJ databases">
        <title>Bacillus oryzaecorticis sp. nov., a moderately halophilic bacterium isolated from rice husks.</title>
        <authorList>
            <person name="Zhu H.-S."/>
        </authorList>
    </citation>
    <scope>NUCLEOTIDE SEQUENCE [LARGE SCALE GENOMIC DNA]</scope>
    <source>
        <strain evidence="1 2">ZC255</strain>
    </source>
</reference>
<accession>A0ABU9KEV6</accession>
<keyword evidence="2" id="KW-1185">Reference proteome</keyword>
<organism evidence="1 2">
    <name type="scientific">Rossellomorea oryzaecorticis</name>
    <dbReference type="NCBI Taxonomy" id="1396505"/>
    <lineage>
        <taxon>Bacteria</taxon>
        <taxon>Bacillati</taxon>
        <taxon>Bacillota</taxon>
        <taxon>Bacilli</taxon>
        <taxon>Bacillales</taxon>
        <taxon>Bacillaceae</taxon>
        <taxon>Rossellomorea</taxon>
    </lineage>
</organism>
<gene>
    <name evidence="1" type="ORF">AAEO50_17780</name>
</gene>
<comment type="caution">
    <text evidence="1">The sequence shown here is derived from an EMBL/GenBank/DDBJ whole genome shotgun (WGS) entry which is preliminary data.</text>
</comment>
<dbReference type="RefSeq" id="WP_341985657.1">
    <property type="nucleotide sequence ID" value="NZ_JBBYAF010000043.1"/>
</dbReference>
<dbReference type="EMBL" id="JBBYAF010000043">
    <property type="protein sequence ID" value="MEL3974138.1"/>
    <property type="molecule type" value="Genomic_DNA"/>
</dbReference>
<sequence>MKNKTATVREEFGQEFGDVNAAKLIEASMKDNKKQKENKKKC</sequence>
<evidence type="ECO:0000313" key="1">
    <source>
        <dbReference type="EMBL" id="MEL3974138.1"/>
    </source>
</evidence>
<protein>
    <submittedName>
        <fullName evidence="1">Uncharacterized protein</fullName>
    </submittedName>
</protein>
<name>A0ABU9KEV6_9BACI</name>
<evidence type="ECO:0000313" key="2">
    <source>
        <dbReference type="Proteomes" id="UP001389717"/>
    </source>
</evidence>
<proteinExistence type="predicted"/>
<dbReference type="Proteomes" id="UP001389717">
    <property type="component" value="Unassembled WGS sequence"/>
</dbReference>